<dbReference type="Gene3D" id="3.30.70.1070">
    <property type="entry name" value="Sporulation related repeat"/>
    <property type="match status" value="1"/>
</dbReference>
<dbReference type="InterPro" id="IPR007730">
    <property type="entry name" value="SPOR-like_dom"/>
</dbReference>
<proteinExistence type="predicted"/>
<sequence>MIKPVFSITSIICVLALLSGCQSTKPEETTVNYAKITVEEYQQMQEAIAQWQEDKVAIARLLDAEKDLQKLIQALSGYVSNAKPAQVTTTKKQTPLITQANKSQAAVEEVITQNSYQPIKTQAQPVSVDDSIDTNSQKVEYKYAVQLASLNGKTQVLELTSTLEQTLPELIKSKETFSIETVDGKGVTRYRVKWGAFENKAAALDACDKFKQHRRACFVTAFGGEKLSRL</sequence>
<keyword evidence="3" id="KW-1185">Reference proteome</keyword>
<dbReference type="EMBL" id="AQHF01000024">
    <property type="protein sequence ID" value="MBE0346922.1"/>
    <property type="molecule type" value="Genomic_DNA"/>
</dbReference>
<dbReference type="Pfam" id="PF05036">
    <property type="entry name" value="SPOR"/>
    <property type="match status" value="1"/>
</dbReference>
<dbReference type="InterPro" id="IPR036680">
    <property type="entry name" value="SPOR-like_sf"/>
</dbReference>
<evidence type="ECO:0000259" key="1">
    <source>
        <dbReference type="PROSITE" id="PS51724"/>
    </source>
</evidence>
<reference evidence="2 3" key="1">
    <citation type="submission" date="2015-06" db="EMBL/GenBank/DDBJ databases">
        <title>Genome sequence of Pseudoalteromonas peptidolytica.</title>
        <authorList>
            <person name="Xie B.-B."/>
            <person name="Rong J.-C."/>
            <person name="Qin Q.-L."/>
            <person name="Zhang Y.-Z."/>
        </authorList>
    </citation>
    <scope>NUCLEOTIDE SEQUENCE [LARGE SCALE GENOMIC DNA]</scope>
    <source>
        <strain evidence="2 3">F12-50-A1</strain>
    </source>
</reference>
<feature type="domain" description="SPOR" evidence="1">
    <location>
        <begin position="137"/>
        <end position="226"/>
    </location>
</feature>
<evidence type="ECO:0000313" key="3">
    <source>
        <dbReference type="Proteomes" id="UP000660708"/>
    </source>
</evidence>
<dbReference type="PROSITE" id="PS51257">
    <property type="entry name" value="PROKAR_LIPOPROTEIN"/>
    <property type="match status" value="1"/>
</dbReference>
<dbReference type="AlphaFoldDB" id="A0A8I0T529"/>
<comment type="caution">
    <text evidence="2">The sequence shown here is derived from an EMBL/GenBank/DDBJ whole genome shotgun (WGS) entry which is preliminary data.</text>
</comment>
<dbReference type="GO" id="GO:0042834">
    <property type="term" value="F:peptidoglycan binding"/>
    <property type="evidence" value="ECO:0007669"/>
    <property type="project" value="InterPro"/>
</dbReference>
<organism evidence="2 3">
    <name type="scientific">Pseudoalteromonas peptidolytica F12-50-A1</name>
    <dbReference type="NCBI Taxonomy" id="1315280"/>
    <lineage>
        <taxon>Bacteria</taxon>
        <taxon>Pseudomonadati</taxon>
        <taxon>Pseudomonadota</taxon>
        <taxon>Gammaproteobacteria</taxon>
        <taxon>Alteromonadales</taxon>
        <taxon>Pseudoalteromonadaceae</taxon>
        <taxon>Pseudoalteromonas</taxon>
    </lineage>
</organism>
<dbReference type="RefSeq" id="WP_147390941.1">
    <property type="nucleotide sequence ID" value="NZ_AQHF01000024.1"/>
</dbReference>
<dbReference type="Proteomes" id="UP000660708">
    <property type="component" value="Unassembled WGS sequence"/>
</dbReference>
<name>A0A8I0T529_9GAMM</name>
<accession>A0A8I0T529</accession>
<protein>
    <recommendedName>
        <fullName evidence="1">SPOR domain-containing protein</fullName>
    </recommendedName>
</protein>
<dbReference type="PROSITE" id="PS51724">
    <property type="entry name" value="SPOR"/>
    <property type="match status" value="1"/>
</dbReference>
<evidence type="ECO:0000313" key="2">
    <source>
        <dbReference type="EMBL" id="MBE0346922.1"/>
    </source>
</evidence>
<gene>
    <name evidence="2" type="ORF">PPEP_a3062</name>
</gene>